<organism evidence="9 10">
    <name type="scientific">Elsinoe australis</name>
    <dbReference type="NCBI Taxonomy" id="40998"/>
    <lineage>
        <taxon>Eukaryota</taxon>
        <taxon>Fungi</taxon>
        <taxon>Dikarya</taxon>
        <taxon>Ascomycota</taxon>
        <taxon>Pezizomycotina</taxon>
        <taxon>Dothideomycetes</taxon>
        <taxon>Dothideomycetidae</taxon>
        <taxon>Myriangiales</taxon>
        <taxon>Elsinoaceae</taxon>
        <taxon>Elsinoe</taxon>
    </lineage>
</organism>
<feature type="transmembrane region" description="Helical" evidence="6">
    <location>
        <begin position="680"/>
        <end position="704"/>
    </location>
</feature>
<dbReference type="Pfam" id="PF13515">
    <property type="entry name" value="FUSC_2"/>
    <property type="match status" value="1"/>
</dbReference>
<dbReference type="Proteomes" id="UP000308133">
    <property type="component" value="Unassembled WGS sequence"/>
</dbReference>
<dbReference type="PANTHER" id="PTHR37994:SF4">
    <property type="entry name" value="ER TRANSPORTER 6TM N-TERMINAL DOMAIN-CONTAINING PROTEIN-RELATED"/>
    <property type="match status" value="1"/>
</dbReference>
<keyword evidence="3 6" id="KW-1133">Transmembrane helix</keyword>
<reference evidence="9 10" key="1">
    <citation type="submission" date="2018-02" db="EMBL/GenBank/DDBJ databases">
        <title>Draft genome sequences of Elsinoe sp., causing black scab on jojoba.</title>
        <authorList>
            <person name="Stodart B."/>
            <person name="Jeffress S."/>
            <person name="Ash G."/>
            <person name="Arun Chinnappa K."/>
        </authorList>
    </citation>
    <scope>NUCLEOTIDE SEQUENCE [LARGE SCALE GENOMIC DNA]</scope>
    <source>
        <strain evidence="9 10">Hillstone_2</strain>
    </source>
</reference>
<feature type="compositionally biased region" description="Low complexity" evidence="5">
    <location>
        <begin position="1"/>
        <end position="12"/>
    </location>
</feature>
<accession>A0A4U7AYX9</accession>
<feature type="transmembrane region" description="Helical" evidence="6">
    <location>
        <begin position="156"/>
        <end position="176"/>
    </location>
</feature>
<feature type="transmembrane region" description="Helical" evidence="6">
    <location>
        <begin position="85"/>
        <end position="104"/>
    </location>
</feature>
<feature type="transmembrane region" description="Helical" evidence="6">
    <location>
        <begin position="780"/>
        <end position="800"/>
    </location>
</feature>
<feature type="transmembrane region" description="Helical" evidence="6">
    <location>
        <begin position="633"/>
        <end position="659"/>
    </location>
</feature>
<evidence type="ECO:0000259" key="7">
    <source>
        <dbReference type="Pfam" id="PF10337"/>
    </source>
</evidence>
<feature type="transmembrane region" description="Helical" evidence="6">
    <location>
        <begin position="110"/>
        <end position="135"/>
    </location>
</feature>
<comment type="subcellular location">
    <subcellularLocation>
        <location evidence="1">Membrane</location>
        <topology evidence="1">Multi-pass membrane protein</topology>
    </subcellularLocation>
</comment>
<feature type="region of interest" description="Disordered" evidence="5">
    <location>
        <begin position="1052"/>
        <end position="1084"/>
    </location>
</feature>
<dbReference type="GO" id="GO:0016020">
    <property type="term" value="C:membrane"/>
    <property type="evidence" value="ECO:0007669"/>
    <property type="project" value="UniProtKB-SubCell"/>
</dbReference>
<protein>
    <submittedName>
        <fullName evidence="9">Uncharacterized protein</fullName>
    </submittedName>
</protein>
<evidence type="ECO:0000256" key="3">
    <source>
        <dbReference type="ARBA" id="ARBA00022989"/>
    </source>
</evidence>
<evidence type="ECO:0000313" key="9">
    <source>
        <dbReference type="EMBL" id="TKX21004.1"/>
    </source>
</evidence>
<evidence type="ECO:0000256" key="5">
    <source>
        <dbReference type="SAM" id="MobiDB-lite"/>
    </source>
</evidence>
<dbReference type="Pfam" id="PF10337">
    <property type="entry name" value="ArAE_2_N"/>
    <property type="match status" value="1"/>
</dbReference>
<keyword evidence="2 6" id="KW-0812">Transmembrane</keyword>
<dbReference type="EMBL" id="PTQR01000083">
    <property type="protein sequence ID" value="TKX21004.1"/>
    <property type="molecule type" value="Genomic_DNA"/>
</dbReference>
<keyword evidence="4 6" id="KW-0472">Membrane</keyword>
<sequence>MDTPWSTTTTSTGSGGRTNSKATTDDTSGSYMDMEQLRRESFFEQFRRRWAKTKLDWPTVQTMAKGALAPTIALAAYQSPAFAEMYNTSGYLVALAAVLSFPILPRAKFVQGMIILLAAIAVAFAFSLFAIFCCVRARAGAGKVVPSVQSGPNTPAYDSSAAAVAGLFLFLQIYALNTVRAIYPQFTAPGTLIGIFTNIAMAYAPQFQTMNIGITFVYRLLQAMLTGTAIAVAVSFFIFPTNMRGVVFNEMTSYITIMRKLMKANLDFINSLEHGDMFTRTPTGRPDRPRRTEAQQIKDILADLTSIHAKLGVDMPFAKREVAYGKLGPDDLKEIFRKLRVLVFTMVGYSSLNDVFERTTEQQGWQDVVNEKPLDEISDDAERRHAKSVEDWHEISAMLKGPFQHITGHIDDGFAHVLIVLQLLKKKKALPDLEAGGTTPTPGEAGFTKFFGKKVEEFRGKKVYILKQFCESRGIELPPNFFDSPRTGEIKTPEWYSSFPRTFERQRYRRQLYTILFMDYLLESIATRVYDFCVYVDEKAESGKLGRRRIVVPGYKRLRKSLRQIMSRQQDNYHDDSNGLMSEDGHRTSNVYLGSAYHHRRDPEHLPPETLWESFGDQLRKLPHFLRSKESIFGLRVALGTMCLAVIGFLSNTRAFYIYHRLFWAQTIVSISMSPSAAQSLFGFVLRIGGTFAAMCTSLVVWYIVDGAFAGVIVFYWFFMLWGFFIILKFPKITPVGLIYSITNTLIIGYEIQAVTLGIPRAAANGQAYYPTYLLAPYRLATVTAGLFLAWIWTIFPFPLAEHSELRRDLGSALYLLANYNSVMDETVRARIRGDADMSDPHSPYFQLEKARNKVYAKSTLTLQTLRMHTRFLKYDVPIGGRFPSETYTKIINRVQNIFNFIALVVHASQTFADMCHNETLHHNAGAGGPDPTDEERTSSTTWLRDFRKLVDDANVSSRECTTLLSLLSASVTSGNPLPPYLRAPQAYSLAARLDQMDRDILSIRHVAEPGFAAFACVQIGTKAIEDDVRALLRDVKALVGEMDFSFKPVGEVGRRRGSRRERRAAREAEGGSDDEESIGRKID</sequence>
<name>A0A4U7AYX9_9PEZI</name>
<evidence type="ECO:0000313" key="10">
    <source>
        <dbReference type="Proteomes" id="UP000308133"/>
    </source>
</evidence>
<feature type="domain" description="Integral membrane bound transporter" evidence="8">
    <location>
        <begin position="653"/>
        <end position="793"/>
    </location>
</feature>
<dbReference type="PANTHER" id="PTHR37994">
    <property type="entry name" value="ARAE_2_N DOMAIN-CONTAINING PROTEIN-RELATED"/>
    <property type="match status" value="1"/>
</dbReference>
<gene>
    <name evidence="9" type="ORF">C1H76_6855</name>
</gene>
<dbReference type="InterPro" id="IPR018823">
    <property type="entry name" value="ArAE_2_N"/>
</dbReference>
<feature type="compositionally biased region" description="Polar residues" evidence="5">
    <location>
        <begin position="17"/>
        <end position="30"/>
    </location>
</feature>
<evidence type="ECO:0000256" key="6">
    <source>
        <dbReference type="SAM" id="Phobius"/>
    </source>
</evidence>
<comment type="caution">
    <text evidence="9">The sequence shown here is derived from an EMBL/GenBank/DDBJ whole genome shotgun (WGS) entry which is preliminary data.</text>
</comment>
<evidence type="ECO:0000256" key="2">
    <source>
        <dbReference type="ARBA" id="ARBA00022692"/>
    </source>
</evidence>
<dbReference type="AlphaFoldDB" id="A0A4U7AYX9"/>
<feature type="region of interest" description="Disordered" evidence="5">
    <location>
        <begin position="1"/>
        <end position="30"/>
    </location>
</feature>
<evidence type="ECO:0000259" key="8">
    <source>
        <dbReference type="Pfam" id="PF13515"/>
    </source>
</evidence>
<feature type="transmembrane region" description="Helical" evidence="6">
    <location>
        <begin position="182"/>
        <end position="204"/>
    </location>
</feature>
<dbReference type="InterPro" id="IPR049453">
    <property type="entry name" value="Memb_transporter_dom"/>
</dbReference>
<feature type="transmembrane region" description="Helical" evidence="6">
    <location>
        <begin position="710"/>
        <end position="730"/>
    </location>
</feature>
<proteinExistence type="predicted"/>
<evidence type="ECO:0000256" key="4">
    <source>
        <dbReference type="ARBA" id="ARBA00023136"/>
    </source>
</evidence>
<evidence type="ECO:0000256" key="1">
    <source>
        <dbReference type="ARBA" id="ARBA00004141"/>
    </source>
</evidence>
<feature type="domain" description="Putative ER transporter 6TM N-terminal" evidence="7">
    <location>
        <begin position="46"/>
        <end position="362"/>
    </location>
</feature>
<feature type="transmembrane region" description="Helical" evidence="6">
    <location>
        <begin position="216"/>
        <end position="239"/>
    </location>
</feature>